<evidence type="ECO:0000313" key="14">
    <source>
        <dbReference type="EMBL" id="KOO31427.1"/>
    </source>
</evidence>
<comment type="caution">
    <text evidence="14">The sequence shown here is derived from an EMBL/GenBank/DDBJ whole genome shotgun (WGS) entry which is preliminary data.</text>
</comment>
<reference evidence="15" key="1">
    <citation type="journal article" date="2015" name="PLoS Genet.">
        <title>Genome Sequence and Transcriptome Analyses of Chrysochromulina tobin: Metabolic Tools for Enhanced Algal Fitness in the Prominent Order Prymnesiales (Haptophyceae).</title>
        <authorList>
            <person name="Hovde B.T."/>
            <person name="Deodato C.R."/>
            <person name="Hunsperger H.M."/>
            <person name="Ryken S.A."/>
            <person name="Yost W."/>
            <person name="Jha R.K."/>
            <person name="Patterson J."/>
            <person name="Monnat R.J. Jr."/>
            <person name="Barlow S.B."/>
            <person name="Starkenburg S.R."/>
            <person name="Cattolico R.A."/>
        </authorList>
    </citation>
    <scope>NUCLEOTIDE SEQUENCE</scope>
    <source>
        <strain evidence="15">CCMP291</strain>
    </source>
</reference>
<keyword evidence="4" id="KW-0349">Heme</keyword>
<comment type="subcellular location">
    <subcellularLocation>
        <location evidence="1">Membrane</location>
        <topology evidence="1">Multi-pass membrane protein</topology>
    </subcellularLocation>
</comment>
<accession>A0A0M0JYP2</accession>
<sequence length="449" mass="51059">MTTDEDVLSRNPSYEHSLDQAAAANKPAEKLTGLMLAKEDRWIASLDLPEFARELKELGKELQAMEGKADVEHLHKIVRWSRTCTAFGVLTMAFGVNPLSIAALALGCMTRWTIVAHHVCHGGFDRLDTGGRYNRFTFGVGSLWRRCVDWLDWMLVEAWNVEHNQLHHYFLGEDKDPDLVERNLKLVRDLPKALLPLKYVLVAFMACTWKWYYYSPNTFKVLKLNQTRRTGQPTGFTETEEEAPCVLGSWMTPWYKKYFTNVEFFGRVLGPFFVGRFVLLPLLVAAVAAMCAVLLGAAPATYAKSAGYYSLINLVLGELATNAWAFLVVATNHCGDDLYRFEGHAAARSPSFYLRQTISSVNFATGTDTIDFVHGWLNYQIEHHLWPDLSMLSYQKAQPLVQAICKRHGVPYVKENVFWRLKKTVDIAVGNTSMRRFPVAYHLKEDVTM</sequence>
<dbReference type="GO" id="GO:0016020">
    <property type="term" value="C:membrane"/>
    <property type="evidence" value="ECO:0007669"/>
    <property type="project" value="UniProtKB-SubCell"/>
</dbReference>
<gene>
    <name evidence="14" type="ORF">Ctob_009073</name>
</gene>
<keyword evidence="10" id="KW-0443">Lipid metabolism</keyword>
<dbReference type="GO" id="GO:0046872">
    <property type="term" value="F:metal ion binding"/>
    <property type="evidence" value="ECO:0007669"/>
    <property type="project" value="UniProtKB-KW"/>
</dbReference>
<feature type="transmembrane region" description="Helical" evidence="12">
    <location>
        <begin position="308"/>
        <end position="330"/>
    </location>
</feature>
<dbReference type="PANTHER" id="PTHR19353">
    <property type="entry name" value="FATTY ACID DESATURASE 2"/>
    <property type="match status" value="1"/>
</dbReference>
<evidence type="ECO:0000256" key="12">
    <source>
        <dbReference type="SAM" id="Phobius"/>
    </source>
</evidence>
<comment type="pathway">
    <text evidence="2">Lipid metabolism.</text>
</comment>
<evidence type="ECO:0000313" key="15">
    <source>
        <dbReference type="Proteomes" id="UP000037460"/>
    </source>
</evidence>
<keyword evidence="7 12" id="KW-1133">Transmembrane helix</keyword>
<keyword evidence="8" id="KW-0560">Oxidoreductase</keyword>
<evidence type="ECO:0000256" key="9">
    <source>
        <dbReference type="ARBA" id="ARBA00023004"/>
    </source>
</evidence>
<dbReference type="EMBL" id="JWZX01002017">
    <property type="protein sequence ID" value="KOO31427.1"/>
    <property type="molecule type" value="Genomic_DNA"/>
</dbReference>
<evidence type="ECO:0000259" key="13">
    <source>
        <dbReference type="Pfam" id="PF00487"/>
    </source>
</evidence>
<keyword evidence="6" id="KW-0479">Metal-binding</keyword>
<dbReference type="InterPro" id="IPR012171">
    <property type="entry name" value="Fatty_acid_desaturase"/>
</dbReference>
<protein>
    <submittedName>
        <fullName evidence="14">Fatty acid desaturase family protein</fullName>
    </submittedName>
</protein>
<dbReference type="GO" id="GO:0016717">
    <property type="term" value="F:oxidoreductase activity, acting on paired donors, with oxidation of a pair of donors resulting in the reduction of molecular oxygen to two molecules of water"/>
    <property type="evidence" value="ECO:0007669"/>
    <property type="project" value="TreeGrafter"/>
</dbReference>
<keyword evidence="5 12" id="KW-0812">Transmembrane</keyword>
<keyword evidence="11 12" id="KW-0472">Membrane</keyword>
<keyword evidence="9" id="KW-0408">Iron</keyword>
<dbReference type="Proteomes" id="UP000037460">
    <property type="component" value="Unassembled WGS sequence"/>
</dbReference>
<dbReference type="AlphaFoldDB" id="A0A0M0JYP2"/>
<evidence type="ECO:0000256" key="8">
    <source>
        <dbReference type="ARBA" id="ARBA00023002"/>
    </source>
</evidence>
<dbReference type="PANTHER" id="PTHR19353:SF30">
    <property type="entry name" value="DELTA 8-(E)-SPHINGOLIPID DESATURASE"/>
    <property type="match status" value="1"/>
</dbReference>
<organism evidence="14 15">
    <name type="scientific">Chrysochromulina tobinii</name>
    <dbReference type="NCBI Taxonomy" id="1460289"/>
    <lineage>
        <taxon>Eukaryota</taxon>
        <taxon>Haptista</taxon>
        <taxon>Haptophyta</taxon>
        <taxon>Prymnesiophyceae</taxon>
        <taxon>Prymnesiales</taxon>
        <taxon>Chrysochromulinaceae</taxon>
        <taxon>Chrysochromulina</taxon>
    </lineage>
</organism>
<comment type="similarity">
    <text evidence="3">Belongs to the fatty acid desaturase type 1 family.</text>
</comment>
<evidence type="ECO:0000256" key="7">
    <source>
        <dbReference type="ARBA" id="ARBA00022989"/>
    </source>
</evidence>
<dbReference type="InterPro" id="IPR005804">
    <property type="entry name" value="FA_desaturase_dom"/>
</dbReference>
<dbReference type="Pfam" id="PF00487">
    <property type="entry name" value="FA_desaturase"/>
    <property type="match status" value="1"/>
</dbReference>
<feature type="domain" description="Fatty acid desaturase" evidence="13">
    <location>
        <begin position="102"/>
        <end position="414"/>
    </location>
</feature>
<dbReference type="OrthoDB" id="260091at2759"/>
<dbReference type="GO" id="GO:0006629">
    <property type="term" value="P:lipid metabolic process"/>
    <property type="evidence" value="ECO:0007669"/>
    <property type="project" value="UniProtKB-KW"/>
</dbReference>
<evidence type="ECO:0000256" key="1">
    <source>
        <dbReference type="ARBA" id="ARBA00004141"/>
    </source>
</evidence>
<dbReference type="CDD" id="cd01060">
    <property type="entry name" value="Membrane-FADS-like"/>
    <property type="match status" value="1"/>
</dbReference>
<feature type="transmembrane region" description="Helical" evidence="12">
    <location>
        <begin position="273"/>
        <end position="296"/>
    </location>
</feature>
<evidence type="ECO:0000256" key="3">
    <source>
        <dbReference type="ARBA" id="ARBA00009295"/>
    </source>
</evidence>
<evidence type="ECO:0000256" key="10">
    <source>
        <dbReference type="ARBA" id="ARBA00023098"/>
    </source>
</evidence>
<evidence type="ECO:0000256" key="11">
    <source>
        <dbReference type="ARBA" id="ARBA00023136"/>
    </source>
</evidence>
<proteinExistence type="inferred from homology"/>
<evidence type="ECO:0000256" key="6">
    <source>
        <dbReference type="ARBA" id="ARBA00022723"/>
    </source>
</evidence>
<keyword evidence="15" id="KW-1185">Reference proteome</keyword>
<evidence type="ECO:0000256" key="4">
    <source>
        <dbReference type="ARBA" id="ARBA00022617"/>
    </source>
</evidence>
<name>A0A0M0JYP2_9EUKA</name>
<evidence type="ECO:0000256" key="2">
    <source>
        <dbReference type="ARBA" id="ARBA00005189"/>
    </source>
</evidence>
<evidence type="ECO:0000256" key="5">
    <source>
        <dbReference type="ARBA" id="ARBA00022692"/>
    </source>
</evidence>